<dbReference type="PANTHER" id="PTHR31973:SF197">
    <property type="entry name" value="SWIM-TYPE DOMAIN-CONTAINING PROTEIN"/>
    <property type="match status" value="1"/>
</dbReference>
<evidence type="ECO:0000256" key="2">
    <source>
        <dbReference type="ARBA" id="ARBA00022771"/>
    </source>
</evidence>
<dbReference type="RefSeq" id="XP_016492226.1">
    <property type="nucleotide sequence ID" value="XM_016636740.1"/>
</dbReference>
<evidence type="ECO:0000313" key="7">
    <source>
        <dbReference type="RefSeq" id="XP_016492226.1"/>
    </source>
</evidence>
<proteinExistence type="predicted"/>
<organism evidence="7">
    <name type="scientific">Nicotiana tabacum</name>
    <name type="common">Common tobacco</name>
    <dbReference type="NCBI Taxonomy" id="4097"/>
    <lineage>
        <taxon>Eukaryota</taxon>
        <taxon>Viridiplantae</taxon>
        <taxon>Streptophyta</taxon>
        <taxon>Embryophyta</taxon>
        <taxon>Tracheophyta</taxon>
        <taxon>Spermatophyta</taxon>
        <taxon>Magnoliopsida</taxon>
        <taxon>eudicotyledons</taxon>
        <taxon>Gunneridae</taxon>
        <taxon>Pentapetalae</taxon>
        <taxon>asterids</taxon>
        <taxon>lamiids</taxon>
        <taxon>Solanales</taxon>
        <taxon>Solanaceae</taxon>
        <taxon>Nicotianoideae</taxon>
        <taxon>Nicotianeae</taxon>
        <taxon>Nicotiana</taxon>
    </lineage>
</organism>
<dbReference type="Pfam" id="PF04434">
    <property type="entry name" value="SWIM"/>
    <property type="match status" value="1"/>
</dbReference>
<feature type="compositionally biased region" description="Low complexity" evidence="5">
    <location>
        <begin position="220"/>
        <end position="255"/>
    </location>
</feature>
<keyword evidence="2 4" id="KW-0863">Zinc-finger</keyword>
<sequence>MCEIFNSWILSPRHKSVITMFEEIRHKMMSRQVDMIKFVETWDSDISPMTRLVLEKNKKIGRKLKVQWNADTGFAVNEGMYRHTVDIQKSECSCRLWQLRGILCQHAICAFYKLGKVAEDYVEHWYKKDTFLATYQYYIQPIPSMQMWTESANPSIEPPGVKPMPGKPKKYRRKDKDEPKKWEKLSKKGAKMSCSICHQVGHNKLVCSLRGQTSTQSRRSNGTTQSSTQVGSQSNTTQAAGTSTTTTQTSRAPSSMCAETSKIRRNTPSVRDRGTVGSGGRGRCGGYGRGRGGRSVGASVTSGASISATAKTLAASVGKKRTRNSGFGLYTDTQTGTSILNPGRPS</sequence>
<evidence type="ECO:0000256" key="4">
    <source>
        <dbReference type="PROSITE-ProRule" id="PRU00325"/>
    </source>
</evidence>
<protein>
    <recommendedName>
        <fullName evidence="6">SWIM-type domain-containing protein</fullName>
    </recommendedName>
</protein>
<dbReference type="PANTHER" id="PTHR31973">
    <property type="entry name" value="POLYPROTEIN, PUTATIVE-RELATED"/>
    <property type="match status" value="1"/>
</dbReference>
<keyword evidence="1" id="KW-0479">Metal-binding</keyword>
<feature type="domain" description="SWIM-type" evidence="6">
    <location>
        <begin position="81"/>
        <end position="115"/>
    </location>
</feature>
<feature type="compositionally biased region" description="Basic and acidic residues" evidence="5">
    <location>
        <begin position="174"/>
        <end position="186"/>
    </location>
</feature>
<dbReference type="OMA" id="MWPESEN"/>
<evidence type="ECO:0000259" key="6">
    <source>
        <dbReference type="PROSITE" id="PS50966"/>
    </source>
</evidence>
<dbReference type="AlphaFoldDB" id="A0A1S4BTM9"/>
<feature type="region of interest" description="Disordered" evidence="5">
    <location>
        <begin position="211"/>
        <end position="301"/>
    </location>
</feature>
<dbReference type="KEGG" id="nta:107811749"/>
<evidence type="ECO:0000256" key="1">
    <source>
        <dbReference type="ARBA" id="ARBA00022723"/>
    </source>
</evidence>
<accession>A0A1S4BTM9</accession>
<reference evidence="7" key="1">
    <citation type="submission" date="2025-08" db="UniProtKB">
        <authorList>
            <consortium name="RefSeq"/>
        </authorList>
    </citation>
    <scope>IDENTIFICATION</scope>
</reference>
<dbReference type="OrthoDB" id="1296858at2759"/>
<gene>
    <name evidence="7" type="primary">LOC107811749</name>
</gene>
<name>A0A1S4BTM9_TOBAC</name>
<feature type="compositionally biased region" description="Gly residues" evidence="5">
    <location>
        <begin position="276"/>
        <end position="295"/>
    </location>
</feature>
<dbReference type="PROSITE" id="PS50966">
    <property type="entry name" value="ZF_SWIM"/>
    <property type="match status" value="1"/>
</dbReference>
<dbReference type="PaxDb" id="4097-A0A1S4BTM9"/>
<feature type="region of interest" description="Disordered" evidence="5">
    <location>
        <begin position="315"/>
        <end position="346"/>
    </location>
</feature>
<dbReference type="SMART" id="SM00575">
    <property type="entry name" value="ZnF_PMZ"/>
    <property type="match status" value="1"/>
</dbReference>
<dbReference type="GO" id="GO:0008270">
    <property type="term" value="F:zinc ion binding"/>
    <property type="evidence" value="ECO:0007669"/>
    <property type="project" value="UniProtKB-KW"/>
</dbReference>
<dbReference type="InterPro" id="IPR006564">
    <property type="entry name" value="Znf_PMZ"/>
</dbReference>
<dbReference type="STRING" id="4097.A0A1S4BTM9"/>
<evidence type="ECO:0000256" key="3">
    <source>
        <dbReference type="ARBA" id="ARBA00022833"/>
    </source>
</evidence>
<feature type="region of interest" description="Disordered" evidence="5">
    <location>
        <begin position="153"/>
        <end position="186"/>
    </location>
</feature>
<dbReference type="InterPro" id="IPR007527">
    <property type="entry name" value="Znf_SWIM"/>
</dbReference>
<feature type="compositionally biased region" description="Pro residues" evidence="5">
    <location>
        <begin position="156"/>
        <end position="166"/>
    </location>
</feature>
<keyword evidence="3" id="KW-0862">Zinc</keyword>
<feature type="compositionally biased region" description="Polar residues" evidence="5">
    <location>
        <begin position="331"/>
        <end position="340"/>
    </location>
</feature>
<evidence type="ECO:0000256" key="5">
    <source>
        <dbReference type="SAM" id="MobiDB-lite"/>
    </source>
</evidence>